<feature type="domain" description="Peptidase S8/S53" evidence="1">
    <location>
        <begin position="269"/>
        <end position="540"/>
    </location>
</feature>
<organism evidence="2 3">
    <name type="scientific">Chryseobacterium gallinarum</name>
    <dbReference type="NCBI Taxonomy" id="1324352"/>
    <lineage>
        <taxon>Bacteria</taxon>
        <taxon>Pseudomonadati</taxon>
        <taxon>Bacteroidota</taxon>
        <taxon>Flavobacteriia</taxon>
        <taxon>Flavobacteriales</taxon>
        <taxon>Weeksellaceae</taxon>
        <taxon>Chryseobacterium group</taxon>
        <taxon>Chryseobacterium</taxon>
    </lineage>
</organism>
<dbReference type="InterPro" id="IPR036852">
    <property type="entry name" value="Peptidase_S8/S53_dom_sf"/>
</dbReference>
<dbReference type="Pfam" id="PF00082">
    <property type="entry name" value="Peptidase_S8"/>
    <property type="match status" value="1"/>
</dbReference>
<proteinExistence type="predicted"/>
<dbReference type="Proteomes" id="UP000501570">
    <property type="component" value="Chromosome"/>
</dbReference>
<reference evidence="2 3" key="1">
    <citation type="submission" date="2019-09" db="EMBL/GenBank/DDBJ databases">
        <title>FDA dAtabase for Regulatory Grade micrObial Sequences (FDA-ARGOS): Supporting development and validation of Infectious Disease Dx tests.</title>
        <authorList>
            <person name="Sciortino C."/>
            <person name="Tallon L."/>
            <person name="Sadzewicz L."/>
            <person name="Vavikolanu K."/>
            <person name="Mehta A."/>
            <person name="Aluvathingal J."/>
            <person name="Nadendla S."/>
            <person name="Nandy P."/>
            <person name="Geyer C."/>
            <person name="Yan Y."/>
            <person name="Sichtig H."/>
        </authorList>
    </citation>
    <scope>NUCLEOTIDE SEQUENCE [LARGE SCALE GENOMIC DNA]</scope>
    <source>
        <strain evidence="2 3">FDAARGOS_636</strain>
    </source>
</reference>
<dbReference type="InterPro" id="IPR034074">
    <property type="entry name" value="Y4bN_pept_dom"/>
</dbReference>
<accession>A0ABX6KW33</accession>
<name>A0ABX6KW33_CHRGL</name>
<dbReference type="SUPFAM" id="SSF52743">
    <property type="entry name" value="Subtilisin-like"/>
    <property type="match status" value="1"/>
</dbReference>
<dbReference type="InterPro" id="IPR000209">
    <property type="entry name" value="Peptidase_S8/S53_dom"/>
</dbReference>
<dbReference type="EMBL" id="CP050995">
    <property type="protein sequence ID" value="QIY91629.1"/>
    <property type="molecule type" value="Genomic_DNA"/>
</dbReference>
<dbReference type="CDD" id="cd04847">
    <property type="entry name" value="Peptidases_S8_Subtilisin_like_2"/>
    <property type="match status" value="1"/>
</dbReference>
<dbReference type="RefSeq" id="WP_168238842.1">
    <property type="nucleotide sequence ID" value="NZ_CP050995.1"/>
</dbReference>
<dbReference type="Gene3D" id="3.40.50.200">
    <property type="entry name" value="Peptidase S8/S53 domain"/>
    <property type="match status" value="1"/>
</dbReference>
<evidence type="ECO:0000259" key="1">
    <source>
        <dbReference type="Pfam" id="PF00082"/>
    </source>
</evidence>
<evidence type="ECO:0000313" key="2">
    <source>
        <dbReference type="EMBL" id="QIY91629.1"/>
    </source>
</evidence>
<protein>
    <submittedName>
        <fullName evidence="2">S8 family peptidase</fullName>
    </submittedName>
</protein>
<sequence length="744" mass="83230">MKKRNFLLGRGERLAEPVKIPTGPVDKISPYTFAEAKERLQPMLNKLAEKISELSDDVCPEGNTVASLTLNPEFIAKSYYPDKLLRTLGLETIGSRKKIIIPEKKSKDRKPTETTTTELFVKGDRNSFLRWASEFSSWKESDINVQQIMEIEEINFPDADTKIKAFTDSGTTQVFEVVLQGNDDFSEVLFKKYLNKLGIEPSFERRFYVGGLSFFEIAAPSELVENIAEFSLVRIIRKMPELRLLRPTFRSTGVGGGKVDYHNLEPVNKNFKVAIFDGGVPEDHPISQWTTSYEFPDCGPATEELLEHGISVTSAFLFGHLDPSLTLPQPYSYVDHYRVLDDEPGQNPYELYEVLNRIDDVLSEEKYEFINLSIGPYLPIDDDEVHAWTAVIDHYLSTGNIVATIAVGNDGEGDPSINANRIQVPSDCVNGLAIGACDVPDNNWQRASYSSIGPGRSPGLMKPDLVEFGGSLGRPFLAVGADGIGYLQTGGTSFAAPSVLRISAGIKAHFGNSLGSLAIRTLLIHTSEASAIPKSEIGWGRVARDLDSIVLCDDHIMRVVFQGKITASKYLRAPIPLPLTPIDGMVNIKATLCYATNTDPHHPNNYTRSGLEVFMRPNKNKKRKIKDGESEPLHALTKPFFGEIRNNFSSENELRNDAFKWENCLHAEKRMRGTSLNEPVFDIHYNARSEGHNDTKFQELNYALIITVEAPKVPDLYDRIVRRYATQLEQIQPIIDIPLRISEQ</sequence>
<gene>
    <name evidence="2" type="ORF">FOB44_13645</name>
</gene>
<keyword evidence="3" id="KW-1185">Reference proteome</keyword>
<evidence type="ECO:0000313" key="3">
    <source>
        <dbReference type="Proteomes" id="UP000501570"/>
    </source>
</evidence>